<sequence length="713" mass="73900">MLLLLLPRAPQASPRNRCLVSTAGENLPSPRSDRLPSSRGERRRQRLAAEGRHRRVSWLLGQQGDLAPTEHAELTGLLRRGDTYDASSYSASHAAFKAEQNAVFASLASSLGGAASPVVYLDGPDGGSTSALRAAGFATDQLHVANPHASTCAALSAPPHSLEHVAHASAEEALASEQWRSRAFCAAYFDGCGGQAEPLIAMIRALFHERRAAAAALAPAVAVGFTLTRAEPGGASLGDREVAVLRALTAAAGAVGYSSPSHVADDPGRWGLRPMGKEHEGTTTVWTVACPSDWHWVFAASGAILGYFGIAFSGKPGEARNFRVPRHELRRMLYEQLAPGTVRWGLRLESYVEVAGGVEVHLKPSLQRSSAGDGGGAAGGGTTGGGAAGGAAASKARLRCSVLVGADGVRSAVRAQKFGDALRYVGVVVVLGVCRTQHPLLRRGGFYTVDGTHRLFTMPYEPLGAAEEEEEAEAEAEEDGGAGRERAAGGRHSTMWQLSLAMPDEAAARALCGGGGEALLREVVRRCSSWHAPVGEMLAETAAGSVWGTPLCDRAPMPHRSKQAGRARGGGAQAGEAQPSPWASRVTLLGDAAHAMTPFKGQGANQTLVDAALLGNLLAAALAGRGEGGTASALARYEREMCDKAEPKVAASRRAALLYHSAAALEPGSYGVSGVPAEEAAALLAELSRRGVTASDAGALEARAVAAWSESSS</sequence>
<keyword evidence="3" id="KW-0560">Oxidoreductase</keyword>
<dbReference type="STRING" id="2903.R1C1N6"/>
<dbReference type="PANTHER" id="PTHR46972:SF1">
    <property type="entry name" value="FAD DEPENDENT OXIDOREDUCTASE DOMAIN-CONTAINING PROTEIN"/>
    <property type="match status" value="1"/>
</dbReference>
<dbReference type="KEGG" id="ehx:EMIHUDRAFT_464381"/>
<evidence type="ECO:0000256" key="5">
    <source>
        <dbReference type="SAM" id="MobiDB-lite"/>
    </source>
</evidence>
<keyword evidence="2" id="KW-0274">FAD</keyword>
<evidence type="ECO:0000313" key="8">
    <source>
        <dbReference type="Proteomes" id="UP000013827"/>
    </source>
</evidence>
<dbReference type="GO" id="GO:0004497">
    <property type="term" value="F:monooxygenase activity"/>
    <property type="evidence" value="ECO:0007669"/>
    <property type="project" value="UniProtKB-KW"/>
</dbReference>
<keyword evidence="8" id="KW-1185">Reference proteome</keyword>
<feature type="region of interest" description="Disordered" evidence="5">
    <location>
        <begin position="20"/>
        <end position="49"/>
    </location>
</feature>
<feature type="compositionally biased region" description="Basic and acidic residues" evidence="5">
    <location>
        <begin position="31"/>
        <end position="40"/>
    </location>
</feature>
<evidence type="ECO:0000256" key="3">
    <source>
        <dbReference type="ARBA" id="ARBA00023002"/>
    </source>
</evidence>
<dbReference type="Gene3D" id="3.50.50.60">
    <property type="entry name" value="FAD/NAD(P)-binding domain"/>
    <property type="match status" value="1"/>
</dbReference>
<dbReference type="Pfam" id="PF01494">
    <property type="entry name" value="FAD_binding_3"/>
    <property type="match status" value="1"/>
</dbReference>
<proteinExistence type="predicted"/>
<dbReference type="GeneID" id="17262097"/>
<reference evidence="7" key="2">
    <citation type="submission" date="2024-10" db="UniProtKB">
        <authorList>
            <consortium name="EnsemblProtists"/>
        </authorList>
    </citation>
    <scope>IDENTIFICATION</scope>
</reference>
<evidence type="ECO:0000256" key="4">
    <source>
        <dbReference type="ARBA" id="ARBA00023033"/>
    </source>
</evidence>
<organism evidence="7 8">
    <name type="scientific">Emiliania huxleyi (strain CCMP1516)</name>
    <dbReference type="NCBI Taxonomy" id="280463"/>
    <lineage>
        <taxon>Eukaryota</taxon>
        <taxon>Haptista</taxon>
        <taxon>Haptophyta</taxon>
        <taxon>Prymnesiophyceae</taxon>
        <taxon>Isochrysidales</taxon>
        <taxon>Noelaerhabdaceae</taxon>
        <taxon>Emiliania</taxon>
    </lineage>
</organism>
<protein>
    <recommendedName>
        <fullName evidence="6">FAD-binding domain-containing protein</fullName>
    </recommendedName>
</protein>
<keyword evidence="1" id="KW-0285">Flavoprotein</keyword>
<evidence type="ECO:0000256" key="1">
    <source>
        <dbReference type="ARBA" id="ARBA00022630"/>
    </source>
</evidence>
<dbReference type="EnsemblProtists" id="EOD15992">
    <property type="protein sequence ID" value="EOD15992"/>
    <property type="gene ID" value="EMIHUDRAFT_464381"/>
</dbReference>
<dbReference type="HOGENOM" id="CLU_387558_0_0_1"/>
<dbReference type="PaxDb" id="2903-EOD15992"/>
<dbReference type="InterPro" id="IPR002938">
    <property type="entry name" value="FAD-bd"/>
</dbReference>
<keyword evidence="4" id="KW-0503">Monooxygenase</keyword>
<dbReference type="eggNOG" id="ENOG502S3GV">
    <property type="taxonomic scope" value="Eukaryota"/>
</dbReference>
<dbReference type="AlphaFoldDB" id="A0A0D3IXK7"/>
<dbReference type="Proteomes" id="UP000013827">
    <property type="component" value="Unassembled WGS sequence"/>
</dbReference>
<feature type="domain" description="FAD-binding" evidence="6">
    <location>
        <begin position="585"/>
        <end position="643"/>
    </location>
</feature>
<dbReference type="PANTHER" id="PTHR46972">
    <property type="entry name" value="MONOOXYGENASE ASQM-RELATED"/>
    <property type="match status" value="1"/>
</dbReference>
<evidence type="ECO:0000259" key="6">
    <source>
        <dbReference type="Pfam" id="PF01494"/>
    </source>
</evidence>
<evidence type="ECO:0000256" key="2">
    <source>
        <dbReference type="ARBA" id="ARBA00022827"/>
    </source>
</evidence>
<name>A0A0D3IXK7_EMIH1</name>
<dbReference type="InterPro" id="IPR036188">
    <property type="entry name" value="FAD/NAD-bd_sf"/>
</dbReference>
<reference evidence="8" key="1">
    <citation type="journal article" date="2013" name="Nature">
        <title>Pan genome of the phytoplankton Emiliania underpins its global distribution.</title>
        <authorList>
            <person name="Read B.A."/>
            <person name="Kegel J."/>
            <person name="Klute M.J."/>
            <person name="Kuo A."/>
            <person name="Lefebvre S.C."/>
            <person name="Maumus F."/>
            <person name="Mayer C."/>
            <person name="Miller J."/>
            <person name="Monier A."/>
            <person name="Salamov A."/>
            <person name="Young J."/>
            <person name="Aguilar M."/>
            <person name="Claverie J.M."/>
            <person name="Frickenhaus S."/>
            <person name="Gonzalez K."/>
            <person name="Herman E.K."/>
            <person name="Lin Y.C."/>
            <person name="Napier J."/>
            <person name="Ogata H."/>
            <person name="Sarno A.F."/>
            <person name="Shmutz J."/>
            <person name="Schroeder D."/>
            <person name="de Vargas C."/>
            <person name="Verret F."/>
            <person name="von Dassow P."/>
            <person name="Valentin K."/>
            <person name="Van de Peer Y."/>
            <person name="Wheeler G."/>
            <person name="Dacks J.B."/>
            <person name="Delwiche C.F."/>
            <person name="Dyhrman S.T."/>
            <person name="Glockner G."/>
            <person name="John U."/>
            <person name="Richards T."/>
            <person name="Worden A.Z."/>
            <person name="Zhang X."/>
            <person name="Grigoriev I.V."/>
            <person name="Allen A.E."/>
            <person name="Bidle K."/>
            <person name="Borodovsky M."/>
            <person name="Bowler C."/>
            <person name="Brownlee C."/>
            <person name="Cock J.M."/>
            <person name="Elias M."/>
            <person name="Gladyshev V.N."/>
            <person name="Groth M."/>
            <person name="Guda C."/>
            <person name="Hadaegh A."/>
            <person name="Iglesias-Rodriguez M.D."/>
            <person name="Jenkins J."/>
            <person name="Jones B.M."/>
            <person name="Lawson T."/>
            <person name="Leese F."/>
            <person name="Lindquist E."/>
            <person name="Lobanov A."/>
            <person name="Lomsadze A."/>
            <person name="Malik S.B."/>
            <person name="Marsh M.E."/>
            <person name="Mackinder L."/>
            <person name="Mock T."/>
            <person name="Mueller-Roeber B."/>
            <person name="Pagarete A."/>
            <person name="Parker M."/>
            <person name="Probert I."/>
            <person name="Quesneville H."/>
            <person name="Raines C."/>
            <person name="Rensing S.A."/>
            <person name="Riano-Pachon D.M."/>
            <person name="Richier S."/>
            <person name="Rokitta S."/>
            <person name="Shiraiwa Y."/>
            <person name="Soanes D.M."/>
            <person name="van der Giezen M."/>
            <person name="Wahlund T.M."/>
            <person name="Williams B."/>
            <person name="Wilson W."/>
            <person name="Wolfe G."/>
            <person name="Wurch L.L."/>
        </authorList>
    </citation>
    <scope>NUCLEOTIDE SEQUENCE</scope>
</reference>
<dbReference type="GO" id="GO:0071949">
    <property type="term" value="F:FAD binding"/>
    <property type="evidence" value="ECO:0007669"/>
    <property type="project" value="InterPro"/>
</dbReference>
<evidence type="ECO:0000313" key="7">
    <source>
        <dbReference type="EnsemblProtists" id="EOD15992"/>
    </source>
</evidence>
<dbReference type="SUPFAM" id="SSF51905">
    <property type="entry name" value="FAD/NAD(P)-binding domain"/>
    <property type="match status" value="1"/>
</dbReference>
<accession>A0A0D3IXK7</accession>
<dbReference type="RefSeq" id="XP_005768421.1">
    <property type="nucleotide sequence ID" value="XM_005768364.1"/>
</dbReference>
<feature type="region of interest" description="Disordered" evidence="5">
    <location>
        <begin position="558"/>
        <end position="581"/>
    </location>
</feature>